<organism evidence="6 7">
    <name type="scientific">Thalassotalea eurytherma</name>
    <dbReference type="NCBI Taxonomy" id="1144278"/>
    <lineage>
        <taxon>Bacteria</taxon>
        <taxon>Pseudomonadati</taxon>
        <taxon>Pseudomonadota</taxon>
        <taxon>Gammaproteobacteria</taxon>
        <taxon>Alteromonadales</taxon>
        <taxon>Colwelliaceae</taxon>
        <taxon>Thalassotalea</taxon>
    </lineage>
</organism>
<dbReference type="InterPro" id="IPR050178">
    <property type="entry name" value="AspA/AstE_fam"/>
</dbReference>
<keyword evidence="2" id="KW-0479">Metal-binding</keyword>
<evidence type="ECO:0000256" key="1">
    <source>
        <dbReference type="ARBA" id="ARBA00001947"/>
    </source>
</evidence>
<dbReference type="Gene3D" id="3.40.630.10">
    <property type="entry name" value="Zn peptidases"/>
    <property type="match status" value="1"/>
</dbReference>
<keyword evidence="4" id="KW-0862">Zinc</keyword>
<comment type="caution">
    <text evidence="6">The sequence shown here is derived from an EMBL/GenBank/DDBJ whole genome shotgun (WGS) entry which is preliminary data.</text>
</comment>
<evidence type="ECO:0000313" key="6">
    <source>
        <dbReference type="EMBL" id="GLX82472.1"/>
    </source>
</evidence>
<reference evidence="6 7" key="1">
    <citation type="submission" date="2023-03" db="EMBL/GenBank/DDBJ databases">
        <title>Draft genome sequence of Thalassotalea eurytherma JCM 18482T.</title>
        <authorList>
            <person name="Sawabe T."/>
        </authorList>
    </citation>
    <scope>NUCLEOTIDE SEQUENCE [LARGE SCALE GENOMIC DNA]</scope>
    <source>
        <strain evidence="6 7">JCM 18482</strain>
    </source>
</reference>
<dbReference type="Proteomes" id="UP001157133">
    <property type="component" value="Unassembled WGS sequence"/>
</dbReference>
<dbReference type="EMBL" id="BSSU01000009">
    <property type="protein sequence ID" value="GLX82472.1"/>
    <property type="molecule type" value="Genomic_DNA"/>
</dbReference>
<dbReference type="RefSeq" id="WP_284207839.1">
    <property type="nucleotide sequence ID" value="NZ_BSSU01000009.1"/>
</dbReference>
<accession>A0ABQ6H6N0</accession>
<protein>
    <recommendedName>
        <fullName evidence="5">Succinylglutamate desuccinylase/Aspartoacylase catalytic domain-containing protein</fullName>
    </recommendedName>
</protein>
<evidence type="ECO:0000256" key="2">
    <source>
        <dbReference type="ARBA" id="ARBA00022723"/>
    </source>
</evidence>
<evidence type="ECO:0000256" key="4">
    <source>
        <dbReference type="ARBA" id="ARBA00022833"/>
    </source>
</evidence>
<sequence>MEIDFSEICYLKNPSSNTLKADYRQFLLSLYGPTVIDITNKESDDWYVITTLLHGNEPSGFIALHQWLSQKKKQNHINFRFIICSVEAANSTPLFSKRFLNEGLDINRCFNHVETSGYYLRANIIEHAVKAVNPKLVIDMHNTSGSSPAFCVSAHMDKQHLKLASFFCENLILSHITLGALMEINIDCPVITLECGGCNDIQANQVAFEAITTLANGVDLTSSHKQTIKVIHHPMRLQLAKDVSLAFGVEDQGNDGVTIISNIEQFNYGKCHAGQILGWLDSDGLKNLVLLDEYKQNVIDDYFYFEDSRLIAACDFQIFMATRQSQIAKSDCLLYITA</sequence>
<keyword evidence="7" id="KW-1185">Reference proteome</keyword>
<comment type="cofactor">
    <cofactor evidence="1">
        <name>Zn(2+)</name>
        <dbReference type="ChEBI" id="CHEBI:29105"/>
    </cofactor>
</comment>
<evidence type="ECO:0000313" key="7">
    <source>
        <dbReference type="Proteomes" id="UP001157133"/>
    </source>
</evidence>
<gene>
    <name evidence="6" type="ORF">theurythT_19240</name>
</gene>
<dbReference type="PANTHER" id="PTHR15162">
    <property type="entry name" value="ASPARTOACYLASE"/>
    <property type="match status" value="1"/>
</dbReference>
<name>A0ABQ6H6N0_9GAMM</name>
<dbReference type="InterPro" id="IPR055438">
    <property type="entry name" value="AstE_AspA_cat"/>
</dbReference>
<dbReference type="PANTHER" id="PTHR15162:SF7">
    <property type="entry name" value="SUCCINYLGLUTAMATE DESUCCINYLASE"/>
    <property type="match status" value="1"/>
</dbReference>
<dbReference type="Pfam" id="PF24827">
    <property type="entry name" value="AstE_AspA_cat"/>
    <property type="match status" value="1"/>
</dbReference>
<keyword evidence="3" id="KW-0378">Hydrolase</keyword>
<dbReference type="SUPFAM" id="SSF53187">
    <property type="entry name" value="Zn-dependent exopeptidases"/>
    <property type="match status" value="1"/>
</dbReference>
<proteinExistence type="predicted"/>
<evidence type="ECO:0000256" key="3">
    <source>
        <dbReference type="ARBA" id="ARBA00022801"/>
    </source>
</evidence>
<feature type="domain" description="Succinylglutamate desuccinylase/Aspartoacylase catalytic" evidence="5">
    <location>
        <begin position="50"/>
        <end position="207"/>
    </location>
</feature>
<evidence type="ECO:0000259" key="5">
    <source>
        <dbReference type="Pfam" id="PF24827"/>
    </source>
</evidence>